<dbReference type="Proteomes" id="UP000000305">
    <property type="component" value="Unassembled WGS sequence"/>
</dbReference>
<accession>E9H1R7</accession>
<evidence type="ECO:0000313" key="3">
    <source>
        <dbReference type="EMBL" id="EFX74219.1"/>
    </source>
</evidence>
<dbReference type="InParanoid" id="E9H1R7"/>
<dbReference type="SUPFAM" id="SSF52058">
    <property type="entry name" value="L domain-like"/>
    <property type="match status" value="1"/>
</dbReference>
<evidence type="ECO:0000256" key="1">
    <source>
        <dbReference type="SAM" id="MobiDB-lite"/>
    </source>
</evidence>
<feature type="region of interest" description="Disordered" evidence="1">
    <location>
        <begin position="677"/>
        <end position="919"/>
    </location>
</feature>
<feature type="compositionally biased region" description="Polar residues" evidence="1">
    <location>
        <begin position="828"/>
        <end position="866"/>
    </location>
</feature>
<dbReference type="STRING" id="6669.E9H1R7"/>
<feature type="compositionally biased region" description="Low complexity" evidence="1">
    <location>
        <begin position="779"/>
        <end position="795"/>
    </location>
</feature>
<proteinExistence type="predicted"/>
<organism evidence="3 4">
    <name type="scientific">Daphnia pulex</name>
    <name type="common">Water flea</name>
    <dbReference type="NCBI Taxonomy" id="6669"/>
    <lineage>
        <taxon>Eukaryota</taxon>
        <taxon>Metazoa</taxon>
        <taxon>Ecdysozoa</taxon>
        <taxon>Arthropoda</taxon>
        <taxon>Crustacea</taxon>
        <taxon>Branchiopoda</taxon>
        <taxon>Diplostraca</taxon>
        <taxon>Cladocera</taxon>
        <taxon>Anomopoda</taxon>
        <taxon>Daphniidae</taxon>
        <taxon>Daphnia</taxon>
    </lineage>
</organism>
<dbReference type="InterPro" id="IPR032675">
    <property type="entry name" value="LRR_dom_sf"/>
</dbReference>
<feature type="region of interest" description="Disordered" evidence="1">
    <location>
        <begin position="582"/>
        <end position="607"/>
    </location>
</feature>
<gene>
    <name evidence="3" type="ORF">DAPPUDRAFT_252028</name>
</gene>
<dbReference type="eggNOG" id="ENOG502QW2Z">
    <property type="taxonomic scope" value="Eukaryota"/>
</dbReference>
<dbReference type="HOGENOM" id="CLU_309790_0_0_1"/>
<keyword evidence="4" id="KW-1185">Reference proteome</keyword>
<sequence length="951" mass="104293">MGYKNRLYVETKTAVTIGRCRQLLIKTAAFVSHSLGPVALNSSHCHSVRIEESAFSRLSRLTLANIQFLHLASHAFRFTTVSPLDGDHIKTEILIEHVNMTELKSFTFPSPLDHLVFENVTISGQIHANATSALRIVRLSIFDSRIGWIAAGAFSEFTHLDWLEMLNTRVGHIDGRAFSSAASSVTIEGCQIGRMNQSALSMPVARVSLHSNHIDVLATGALNLREWNELLIENNTVTLIERHAFYNIGEPKLLPSPAYAAGAGRVRFIIRHNVFHQVQLGAFIISAEVPQLKLEENHFQHNCDCQMAGWAAQLTQITRRTETTTAESFLEEEEEDEHVSSAPRALWLGSSLFNSSLCRLDQAAAECLDLSDQPQFLSMKNYTDEFCPAAQDNEFSRCLAMKRSSIDISRIIDFKTDDDADDGSSGIKLVDFSSRQDLVMIIVLSALCVLVFLAVCLGLVVARFRTKTRQQQRSNKKIVSNEERVTCSPLIPSSNVEKQLGSGVVSSGSISRLSVKDYRNYLEDLGPIYSEPLEPPESNAWIKHVPPTDSAPPDVPAMPVQWTPKGGGKADDANKRTIDRGTQTLEDGTHKVSESENLSSTSVPNGEPLASSLALEFTQDVMAALRDKMDVSPLYSEVKDSIVSKELDNNEESAALTKGTSTITPEFYDLIKVVDQGAGSRPSTSSARSEHIYCKPWDDADPSGSKNRLPSSVSDETPPPPPAGVELKVDKESAGGDALLLLPPPAKQKNNVPVAIKSQPFHVRGSLPKWPPPAIKTPSQNRSGSRTTNSSTCSPPTSPVKDAKPPSWQSSSRSIPAARKSPTKTRSEINNTSQKTSQPTGKPNKESTVVQSNSSNAVISPSPLQQSKDEGDGEYAEVTPQPFSFSFRRPLFADRQNNTKEKSISAVEGPPKPARSPVAQLCEYADPRDLNEPLYSELIVQDEQQQQHDNL</sequence>
<feature type="compositionally biased region" description="Polar residues" evidence="1">
    <location>
        <begin position="595"/>
        <end position="604"/>
    </location>
</feature>
<feature type="compositionally biased region" description="Basic and acidic residues" evidence="1">
    <location>
        <begin position="688"/>
        <end position="698"/>
    </location>
</feature>
<dbReference type="EMBL" id="GL732584">
    <property type="protein sequence ID" value="EFX74219.1"/>
    <property type="molecule type" value="Genomic_DNA"/>
</dbReference>
<dbReference type="Gene3D" id="3.80.10.10">
    <property type="entry name" value="Ribonuclease Inhibitor"/>
    <property type="match status" value="1"/>
</dbReference>
<evidence type="ECO:0008006" key="5">
    <source>
        <dbReference type="Google" id="ProtNLM"/>
    </source>
</evidence>
<dbReference type="KEGG" id="dpx:DAPPUDRAFT_252028"/>
<keyword evidence="2" id="KW-1133">Transmembrane helix</keyword>
<feature type="transmembrane region" description="Helical" evidence="2">
    <location>
        <begin position="438"/>
        <end position="462"/>
    </location>
</feature>
<keyword evidence="2" id="KW-0812">Transmembrane</keyword>
<evidence type="ECO:0000313" key="4">
    <source>
        <dbReference type="Proteomes" id="UP000000305"/>
    </source>
</evidence>
<dbReference type="OrthoDB" id="8185041at2759"/>
<dbReference type="AlphaFoldDB" id="E9H1R7"/>
<name>E9H1R7_DAPPU</name>
<protein>
    <recommendedName>
        <fullName evidence="5">Right handed beta helix domain-containing protein</fullName>
    </recommendedName>
</protein>
<feature type="compositionally biased region" description="Polar residues" evidence="1">
    <location>
        <begin position="704"/>
        <end position="715"/>
    </location>
</feature>
<keyword evidence="2" id="KW-0472">Membrane</keyword>
<evidence type="ECO:0000256" key="2">
    <source>
        <dbReference type="SAM" id="Phobius"/>
    </source>
</evidence>
<reference evidence="3 4" key="1">
    <citation type="journal article" date="2011" name="Science">
        <title>The ecoresponsive genome of Daphnia pulex.</title>
        <authorList>
            <person name="Colbourne J.K."/>
            <person name="Pfrender M.E."/>
            <person name="Gilbert D."/>
            <person name="Thomas W.K."/>
            <person name="Tucker A."/>
            <person name="Oakley T.H."/>
            <person name="Tokishita S."/>
            <person name="Aerts A."/>
            <person name="Arnold G.J."/>
            <person name="Basu M.K."/>
            <person name="Bauer D.J."/>
            <person name="Caceres C.E."/>
            <person name="Carmel L."/>
            <person name="Casola C."/>
            <person name="Choi J.H."/>
            <person name="Detter J.C."/>
            <person name="Dong Q."/>
            <person name="Dusheyko S."/>
            <person name="Eads B.D."/>
            <person name="Frohlich T."/>
            <person name="Geiler-Samerotte K.A."/>
            <person name="Gerlach D."/>
            <person name="Hatcher P."/>
            <person name="Jogdeo S."/>
            <person name="Krijgsveld J."/>
            <person name="Kriventseva E.V."/>
            <person name="Kultz D."/>
            <person name="Laforsch C."/>
            <person name="Lindquist E."/>
            <person name="Lopez J."/>
            <person name="Manak J.R."/>
            <person name="Muller J."/>
            <person name="Pangilinan J."/>
            <person name="Patwardhan R.P."/>
            <person name="Pitluck S."/>
            <person name="Pritham E.J."/>
            <person name="Rechtsteiner A."/>
            <person name="Rho M."/>
            <person name="Rogozin I.B."/>
            <person name="Sakarya O."/>
            <person name="Salamov A."/>
            <person name="Schaack S."/>
            <person name="Shapiro H."/>
            <person name="Shiga Y."/>
            <person name="Skalitzky C."/>
            <person name="Smith Z."/>
            <person name="Souvorov A."/>
            <person name="Sung W."/>
            <person name="Tang Z."/>
            <person name="Tsuchiya D."/>
            <person name="Tu H."/>
            <person name="Vos H."/>
            <person name="Wang M."/>
            <person name="Wolf Y.I."/>
            <person name="Yamagata H."/>
            <person name="Yamada T."/>
            <person name="Ye Y."/>
            <person name="Shaw J.R."/>
            <person name="Andrews J."/>
            <person name="Crease T.J."/>
            <person name="Tang H."/>
            <person name="Lucas S.M."/>
            <person name="Robertson H.M."/>
            <person name="Bork P."/>
            <person name="Koonin E.V."/>
            <person name="Zdobnov E.M."/>
            <person name="Grigoriev I.V."/>
            <person name="Lynch M."/>
            <person name="Boore J.L."/>
        </authorList>
    </citation>
    <scope>NUCLEOTIDE SEQUENCE [LARGE SCALE GENOMIC DNA]</scope>
</reference>